<feature type="compositionally biased region" description="Low complexity" evidence="1">
    <location>
        <begin position="1152"/>
        <end position="1162"/>
    </location>
</feature>
<feature type="compositionally biased region" description="Polar residues" evidence="1">
    <location>
        <begin position="585"/>
        <end position="594"/>
    </location>
</feature>
<feature type="compositionally biased region" description="Low complexity" evidence="1">
    <location>
        <begin position="1023"/>
        <end position="1041"/>
    </location>
</feature>
<feature type="compositionally biased region" description="Basic residues" evidence="1">
    <location>
        <begin position="238"/>
        <end position="250"/>
    </location>
</feature>
<feature type="region of interest" description="Disordered" evidence="1">
    <location>
        <begin position="671"/>
        <end position="690"/>
    </location>
</feature>
<proteinExistence type="predicted"/>
<feature type="compositionally biased region" description="Low complexity" evidence="1">
    <location>
        <begin position="999"/>
        <end position="1012"/>
    </location>
</feature>
<feature type="compositionally biased region" description="Polar residues" evidence="1">
    <location>
        <begin position="1202"/>
        <end position="1222"/>
    </location>
</feature>
<name>A0AAW1QDJ7_9CHLO</name>
<feature type="compositionally biased region" description="Polar residues" evidence="1">
    <location>
        <begin position="1093"/>
        <end position="1111"/>
    </location>
</feature>
<feature type="compositionally biased region" description="Low complexity" evidence="1">
    <location>
        <begin position="1271"/>
        <end position="1282"/>
    </location>
</feature>
<reference evidence="2 3" key="1">
    <citation type="journal article" date="2024" name="Nat. Commun.">
        <title>Phylogenomics reveals the evolutionary origins of lichenization in chlorophyte algae.</title>
        <authorList>
            <person name="Puginier C."/>
            <person name="Libourel C."/>
            <person name="Otte J."/>
            <person name="Skaloud P."/>
            <person name="Haon M."/>
            <person name="Grisel S."/>
            <person name="Petersen M."/>
            <person name="Berrin J.G."/>
            <person name="Delaux P.M."/>
            <person name="Dal Grande F."/>
            <person name="Keller J."/>
        </authorList>
    </citation>
    <scope>NUCLEOTIDE SEQUENCE [LARGE SCALE GENOMIC DNA]</scope>
    <source>
        <strain evidence="2 3">SAG 2145</strain>
    </source>
</reference>
<accession>A0AAW1QDJ7</accession>
<dbReference type="EMBL" id="JALJOS010000047">
    <property type="protein sequence ID" value="KAK9819449.1"/>
    <property type="molecule type" value="Genomic_DNA"/>
</dbReference>
<feature type="region of interest" description="Disordered" evidence="1">
    <location>
        <begin position="346"/>
        <end position="427"/>
    </location>
</feature>
<evidence type="ECO:0000313" key="3">
    <source>
        <dbReference type="Proteomes" id="UP001438707"/>
    </source>
</evidence>
<feature type="region of interest" description="Disordered" evidence="1">
    <location>
        <begin position="515"/>
        <end position="623"/>
    </location>
</feature>
<feature type="region of interest" description="Disordered" evidence="1">
    <location>
        <begin position="1516"/>
        <end position="1638"/>
    </location>
</feature>
<organism evidence="2 3">
    <name type="scientific">Apatococcus lobatus</name>
    <dbReference type="NCBI Taxonomy" id="904363"/>
    <lineage>
        <taxon>Eukaryota</taxon>
        <taxon>Viridiplantae</taxon>
        <taxon>Chlorophyta</taxon>
        <taxon>core chlorophytes</taxon>
        <taxon>Trebouxiophyceae</taxon>
        <taxon>Chlorellales</taxon>
        <taxon>Chlorellaceae</taxon>
        <taxon>Apatococcus</taxon>
    </lineage>
</organism>
<feature type="compositionally biased region" description="Low complexity" evidence="1">
    <location>
        <begin position="915"/>
        <end position="927"/>
    </location>
</feature>
<feature type="compositionally biased region" description="Polar residues" evidence="1">
    <location>
        <begin position="1620"/>
        <end position="1632"/>
    </location>
</feature>
<dbReference type="Proteomes" id="UP001438707">
    <property type="component" value="Unassembled WGS sequence"/>
</dbReference>
<evidence type="ECO:0000313" key="2">
    <source>
        <dbReference type="EMBL" id="KAK9819449.1"/>
    </source>
</evidence>
<feature type="compositionally biased region" description="Polar residues" evidence="1">
    <location>
        <begin position="1163"/>
        <end position="1175"/>
    </location>
</feature>
<feature type="region of interest" description="Disordered" evidence="1">
    <location>
        <begin position="238"/>
        <end position="269"/>
    </location>
</feature>
<feature type="compositionally biased region" description="Polar residues" evidence="1">
    <location>
        <begin position="1120"/>
        <end position="1130"/>
    </location>
</feature>
<sequence>MTVSSSPLSMLRQPSYKRHRTQAPIANIASAGTESDHLGPINDAHQGPKWVASLRTGLPLSQAAEAADGWAGSGYAMPILQHNATQQLPGKLAGGTGMQEGYAHRAWESRQWAIDSQALWGSAHDFGTPSSMSRGFPPLSTGRRCEACSPKLRRASPGKQAARGVSRAWAQQPTWKARMSMSRLLSALERDTSPLRPPISSGYQPTSSHSRPRAWWREWGWSYWRREAWLRAKRASKALGPRHSKGRSLRSKAASFRVPSNPHQQRHVKVKPETVPYKAYGILLGAAQDGLITDVQQLKVALQRELQWRVCLPAAEWPQAQPALSRRRTKIQSTSAVRVNGVQQQDQLATHGTQLASTGQGSCRKEQRQPFGKLGPDVVPKIQSMKNPAADARRVQPELAASTPDRRKTATARPRKPTSHVHEDRPKTAYEILLDQQHSHSSRHSAANIHLPAHDTPGQTVANSLATQQMHVRTPADSPGRSTRQHAAANHTSFALEMSELLQIQHHEPSISISQTAANASEPAPQARPATAAGGGLKVPTGQLSAHQQQQLQQQQQQHAVGAYSGAEPHRHQQAGLHGVPQRVLGQQQSSRNPSRFKPPNENHATANRRAPTGSPTPAPTPALLQTAHTALAEAAETAEKAARKLVHAARTTHLRSPQPKSQGAHVIHLKGHQHGSPAQSTPHDRHAAAFQSTAAHPLDGAMQAGPPGWGHTGIVKQRRMGELKMERDPASTAAPVQSRFAIPSGLDKRQPEMTTIIGNPAAAAQNQPHQTRPAPPSSISHGVQQHHPATGTAALRPHDQINPGLTPGRIRMRHGGSHDLSQMGHGAIQGQAHSHKREKWSPPAGLQLPPRSALHAGSGTRTSMSFAEWEASMGGGPEQPPTADASAPHETPAAVAEAAGPAAPSHGNEHRAEAAAGTQHAEADGASPQETSARQQGTGSEPDVHTAMASPVPEQPSAAGVPQPTAGQRGTDGQLAGAPSSPSPHARPDVGQVSNLEGAAAAAGQAPSATTSHRRWVRMSQAAGTEAAVEAAGFSAAAVGQHDGSRSTAPEAEAWGATTAPGDHEQALCDVARPSKAGGLAADRPSERSLEATASNEGQQKLHAPTNSVLESAMDSHRASQASISSATWQTQPSPPPTQQSQPHVLHHANRQAAARQQAQQEGSSPPDASSGNSYLDAIVQGTGMVRLPSLTPSHRARFSSDMTQGPSSTHPNAQDLQASRSLGGPNALSSQPSPAQGLKSAMKGSRLQATSSLAQHDPAHDTDLPTRQSSHASVSSAATSEVLARTVEHMEFTGGAKQFPNPSGLPPFPALLPGKSNPRGAGSMLQRMASHLGFSPTATSRPALPERTLHSELSLRDRYGTISASVSQVSSIGRLPSFSPCQAGPTGGNGVDEADEEVVTLSRIPSISMMPSVRTSLESVSMAEDGTRQAATAQSGAAGFVVRPAPASTLRAGRVPSMGHGSMSSQGFLAALKPVSSITTNPNNKQRDPKVQKGRLFRGATLGNIITRVGIASKRASKEQISQKKQSLHGTSFSRSSQEYKSRSPTIEHGPGSKRASQEQLGKALGRGNPKRPQPVPGTISRTVTTGALHTLPSGAGRHEPPLDTTEVTSGRGGRATGQKNDAAQPTTAGAGSRKLPRIFSLKHDFWTLRNAAPKAAAR</sequence>
<feature type="compositionally biased region" description="Low complexity" evidence="1">
    <location>
        <begin position="889"/>
        <end position="905"/>
    </location>
</feature>
<keyword evidence="3" id="KW-1185">Reference proteome</keyword>
<feature type="compositionally biased region" description="Polar residues" evidence="1">
    <location>
        <begin position="929"/>
        <end position="940"/>
    </location>
</feature>
<feature type="region of interest" description="Disordered" evidence="1">
    <location>
        <begin position="1479"/>
        <end position="1498"/>
    </location>
</feature>
<comment type="caution">
    <text evidence="2">The sequence shown here is derived from an EMBL/GenBank/DDBJ whole genome shotgun (WGS) entry which is preliminary data.</text>
</comment>
<feature type="compositionally biased region" description="Low complexity" evidence="1">
    <location>
        <begin position="548"/>
        <end position="558"/>
    </location>
</feature>
<feature type="compositionally biased region" description="Polar residues" evidence="1">
    <location>
        <begin position="346"/>
        <end position="361"/>
    </location>
</feature>
<gene>
    <name evidence="2" type="ORF">WJX74_006720</name>
</gene>
<feature type="region of interest" description="Disordered" evidence="1">
    <location>
        <begin position="764"/>
        <end position="1282"/>
    </location>
</feature>
<feature type="compositionally biased region" description="Polar residues" evidence="1">
    <location>
        <begin position="1525"/>
        <end position="1547"/>
    </location>
</feature>
<evidence type="ECO:0000256" key="1">
    <source>
        <dbReference type="SAM" id="MobiDB-lite"/>
    </source>
</evidence>
<feature type="compositionally biased region" description="Basic residues" evidence="1">
    <location>
        <begin position="409"/>
        <end position="419"/>
    </location>
</feature>
<protein>
    <submittedName>
        <fullName evidence="2">Uncharacterized protein</fullName>
    </submittedName>
</protein>